<dbReference type="Proteomes" id="UP001500791">
    <property type="component" value="Unassembled WGS sequence"/>
</dbReference>
<dbReference type="Pfam" id="PF05960">
    <property type="entry name" value="DUF885"/>
    <property type="match status" value="1"/>
</dbReference>
<feature type="chain" id="PRO_5045036690" evidence="1">
    <location>
        <begin position="24"/>
        <end position="590"/>
    </location>
</feature>
<keyword evidence="3" id="KW-1185">Reference proteome</keyword>
<name>A0ABN0Y9K9_9CAUL</name>
<dbReference type="RefSeq" id="WP_167179276.1">
    <property type="nucleotide sequence ID" value="NZ_BAAAEJ010000006.1"/>
</dbReference>
<sequence>MKSLLLTACAVSAVLGVSAPAMAQQAPAAAVAQNDANARLKALYDADWDYNQARYGIRKLADGTSTPRTSLGMIDPASQQARIEHAQGLLAQLDTIPVAELSDEERINAAVFRTNLEHALIDGQARQWEMPFNSDSNFWTYLDRASDMRSPEDYRAYIARMRDIPRYFGQNMDNMRTGLARGFSVPQVTLEGRESSISNFITDTAEANSFYRAFERMPSNISAAEQAQLRAEAVAAINEAVIPAYRSLLAFYLDEYQPKARTSLAARDIPDGLAFYEGQVRKYTTLELTGEQIHQIGLSEVARIQAEMRQTMQDAGFNGTFEEFLTFLRTDPQFYAKTPDELLMVSAWVAKRADGQIGKLIGKLPRRPYTIIPVPQALAPFYTAGRGGLGSCQMNTYNLPSRPLYNIPALTLHECAPGHSFQAALAEEQADGPAFRRYTYFSGYGEGWGLYTEHLGVEMGIYRTPYEHFGRLSYEMWRAARLVIDTGVHLKGWSRQEAIDYLAGHTALSQHEVVTEVDRYISWPAQALSYKLGELTIRRLRGEAEAALGEAFDPRPFHDTILGIGAVPLTTLEEHMDRYVAETLAKANSQ</sequence>
<evidence type="ECO:0000313" key="3">
    <source>
        <dbReference type="Proteomes" id="UP001500791"/>
    </source>
</evidence>
<dbReference type="InterPro" id="IPR010281">
    <property type="entry name" value="DUF885"/>
</dbReference>
<proteinExistence type="predicted"/>
<comment type="caution">
    <text evidence="2">The sequence shown here is derived from an EMBL/GenBank/DDBJ whole genome shotgun (WGS) entry which is preliminary data.</text>
</comment>
<protein>
    <submittedName>
        <fullName evidence="2">DUF885 family protein</fullName>
    </submittedName>
</protein>
<organism evidence="2 3">
    <name type="scientific">Brevundimonas terrae</name>
    <dbReference type="NCBI Taxonomy" id="363631"/>
    <lineage>
        <taxon>Bacteria</taxon>
        <taxon>Pseudomonadati</taxon>
        <taxon>Pseudomonadota</taxon>
        <taxon>Alphaproteobacteria</taxon>
        <taxon>Caulobacterales</taxon>
        <taxon>Caulobacteraceae</taxon>
        <taxon>Brevundimonas</taxon>
    </lineage>
</organism>
<evidence type="ECO:0000313" key="2">
    <source>
        <dbReference type="EMBL" id="GAA0388131.1"/>
    </source>
</evidence>
<feature type="signal peptide" evidence="1">
    <location>
        <begin position="1"/>
        <end position="23"/>
    </location>
</feature>
<gene>
    <name evidence="2" type="ORF">GCM10009093_13570</name>
</gene>
<dbReference type="PANTHER" id="PTHR33361">
    <property type="entry name" value="GLR0591 PROTEIN"/>
    <property type="match status" value="1"/>
</dbReference>
<evidence type="ECO:0000256" key="1">
    <source>
        <dbReference type="SAM" id="SignalP"/>
    </source>
</evidence>
<reference evidence="2 3" key="1">
    <citation type="journal article" date="2019" name="Int. J. Syst. Evol. Microbiol.">
        <title>The Global Catalogue of Microorganisms (GCM) 10K type strain sequencing project: providing services to taxonomists for standard genome sequencing and annotation.</title>
        <authorList>
            <consortium name="The Broad Institute Genomics Platform"/>
            <consortium name="The Broad Institute Genome Sequencing Center for Infectious Disease"/>
            <person name="Wu L."/>
            <person name="Ma J."/>
        </authorList>
    </citation>
    <scope>NUCLEOTIDE SEQUENCE [LARGE SCALE GENOMIC DNA]</scope>
    <source>
        <strain evidence="2 3">JCM 13476</strain>
    </source>
</reference>
<keyword evidence="1" id="KW-0732">Signal</keyword>
<dbReference type="PANTHER" id="PTHR33361:SF2">
    <property type="entry name" value="DUF885 DOMAIN-CONTAINING PROTEIN"/>
    <property type="match status" value="1"/>
</dbReference>
<dbReference type="EMBL" id="BAAAEJ010000006">
    <property type="protein sequence ID" value="GAA0388131.1"/>
    <property type="molecule type" value="Genomic_DNA"/>
</dbReference>
<accession>A0ABN0Y9K9</accession>